<comment type="caution">
    <text evidence="2">The sequence shown here is derived from an EMBL/GenBank/DDBJ whole genome shotgun (WGS) entry which is preliminary data.</text>
</comment>
<dbReference type="AlphaFoldDB" id="A0ABD3VRJ3"/>
<evidence type="ECO:0000313" key="3">
    <source>
        <dbReference type="Proteomes" id="UP001634394"/>
    </source>
</evidence>
<evidence type="ECO:0000313" key="2">
    <source>
        <dbReference type="EMBL" id="KAL3863303.1"/>
    </source>
</evidence>
<organism evidence="2 3">
    <name type="scientific">Sinanodonta woodiana</name>
    <name type="common">Chinese pond mussel</name>
    <name type="synonym">Anodonta woodiana</name>
    <dbReference type="NCBI Taxonomy" id="1069815"/>
    <lineage>
        <taxon>Eukaryota</taxon>
        <taxon>Metazoa</taxon>
        <taxon>Spiralia</taxon>
        <taxon>Lophotrochozoa</taxon>
        <taxon>Mollusca</taxon>
        <taxon>Bivalvia</taxon>
        <taxon>Autobranchia</taxon>
        <taxon>Heteroconchia</taxon>
        <taxon>Palaeoheterodonta</taxon>
        <taxon>Unionida</taxon>
        <taxon>Unionoidea</taxon>
        <taxon>Unionidae</taxon>
        <taxon>Unioninae</taxon>
        <taxon>Sinanodonta</taxon>
    </lineage>
</organism>
<evidence type="ECO:0000256" key="1">
    <source>
        <dbReference type="SAM" id="MobiDB-lite"/>
    </source>
</evidence>
<feature type="compositionally biased region" description="Basic and acidic residues" evidence="1">
    <location>
        <begin position="171"/>
        <end position="197"/>
    </location>
</feature>
<feature type="compositionally biased region" description="Low complexity" evidence="1">
    <location>
        <begin position="220"/>
        <end position="234"/>
    </location>
</feature>
<protein>
    <submittedName>
        <fullName evidence="2">Uncharacterized protein</fullName>
    </submittedName>
</protein>
<keyword evidence="3" id="KW-1185">Reference proteome</keyword>
<name>A0ABD3VRJ3_SINWO</name>
<reference evidence="2 3" key="1">
    <citation type="submission" date="2024-11" db="EMBL/GenBank/DDBJ databases">
        <title>Chromosome-level genome assembly of the freshwater bivalve Anodonta woodiana.</title>
        <authorList>
            <person name="Chen X."/>
        </authorList>
    </citation>
    <scope>NUCLEOTIDE SEQUENCE [LARGE SCALE GENOMIC DNA]</scope>
    <source>
        <strain evidence="2">MN2024</strain>
        <tissue evidence="2">Gills</tissue>
    </source>
</reference>
<proteinExistence type="predicted"/>
<accession>A0ABD3VRJ3</accession>
<dbReference type="Proteomes" id="UP001634394">
    <property type="component" value="Unassembled WGS sequence"/>
</dbReference>
<dbReference type="EMBL" id="JBJQND010000010">
    <property type="protein sequence ID" value="KAL3863303.1"/>
    <property type="molecule type" value="Genomic_DNA"/>
</dbReference>
<feature type="region of interest" description="Disordered" evidence="1">
    <location>
        <begin position="168"/>
        <end position="240"/>
    </location>
</feature>
<gene>
    <name evidence="2" type="ORF">ACJMK2_005068</name>
</gene>
<feature type="compositionally biased region" description="Basic and acidic residues" evidence="1">
    <location>
        <begin position="205"/>
        <end position="215"/>
    </location>
</feature>
<sequence>MHRHTMRPISVSTVIAVKPPKPPCWQDFVIQTQSLSNINEADLADIQKLAKSSSGCLNADSLTSNKTGKTKRLRAKIHRTRSQFTIEEADLPEGTLTVSLADTKPGDLGFRKPQIMDERVIREDNNRKCQNWLQSIEACKPLECVDQSDNDSEELDCEGVAIEIPDDTLWDDQRDLRPTNEAKNKSSDSEANKEGQRSRLIHKSKSFDSKHEKASHSKGKTLGTSSLSGTFSSHLKTKHL</sequence>